<dbReference type="Pfam" id="PF13424">
    <property type="entry name" value="TPR_12"/>
    <property type="match status" value="1"/>
</dbReference>
<dbReference type="EMBL" id="CP040908">
    <property type="protein sequence ID" value="QLL56949.1"/>
    <property type="molecule type" value="Genomic_DNA"/>
</dbReference>
<dbReference type="GO" id="GO:0005737">
    <property type="term" value="C:cytoplasm"/>
    <property type="evidence" value="ECO:0007669"/>
    <property type="project" value="UniProtKB-SubCell"/>
</dbReference>
<evidence type="ECO:0000256" key="2">
    <source>
        <dbReference type="ARBA" id="ARBA00022490"/>
    </source>
</evidence>
<dbReference type="PANTHER" id="PTHR46630">
    <property type="entry name" value="TETRATRICOPEPTIDE REPEAT PROTEIN 29"/>
    <property type="match status" value="1"/>
</dbReference>
<keyword evidence="9" id="KW-1185">Reference proteome</keyword>
<dbReference type="SMART" id="SM00028">
    <property type="entry name" value="TPR"/>
    <property type="match status" value="5"/>
</dbReference>
<dbReference type="InterPro" id="IPR019734">
    <property type="entry name" value="TPR_rpt"/>
</dbReference>
<dbReference type="PANTHER" id="PTHR46630:SF1">
    <property type="entry name" value="TETRATRICOPEPTIDE REPEAT PROTEIN 29"/>
    <property type="match status" value="1"/>
</dbReference>
<dbReference type="Pfam" id="PF13181">
    <property type="entry name" value="TPR_8"/>
    <property type="match status" value="2"/>
</dbReference>
<dbReference type="AlphaFoldDB" id="A0A7H9DQ14"/>
<organism evidence="8 9">
    <name type="scientific">Empedobacter falsenii</name>
    <dbReference type="NCBI Taxonomy" id="343874"/>
    <lineage>
        <taxon>Bacteria</taxon>
        <taxon>Pseudomonadati</taxon>
        <taxon>Bacteroidota</taxon>
        <taxon>Flavobacteriia</taxon>
        <taxon>Flavobacteriales</taxon>
        <taxon>Weeksellaceae</taxon>
        <taxon>Empedobacter</taxon>
    </lineage>
</organism>
<reference evidence="8 9" key="1">
    <citation type="submission" date="2019-06" db="EMBL/GenBank/DDBJ databases">
        <title>Emergence of pandrug resistant Empedobacter falsenii in China.</title>
        <authorList>
            <person name="Dong N."/>
            <person name="Chen S."/>
            <person name="Zhang R."/>
        </authorList>
    </citation>
    <scope>NUCLEOTIDE SEQUENCE [LARGE SCALE GENOMIC DNA]</scope>
    <source>
        <strain evidence="8 9">1681-1</strain>
    </source>
</reference>
<comment type="subcellular location">
    <subcellularLocation>
        <location evidence="1">Cytoplasm</location>
    </subcellularLocation>
</comment>
<evidence type="ECO:0000313" key="8">
    <source>
        <dbReference type="EMBL" id="QLL56949.1"/>
    </source>
</evidence>
<evidence type="ECO:0000256" key="7">
    <source>
        <dbReference type="SAM" id="Phobius"/>
    </source>
</evidence>
<proteinExistence type="inferred from homology"/>
<keyword evidence="7" id="KW-0812">Transmembrane</keyword>
<comment type="similarity">
    <text evidence="5">Belongs to the Rap family.</text>
</comment>
<dbReference type="InterPro" id="IPR011990">
    <property type="entry name" value="TPR-like_helical_dom_sf"/>
</dbReference>
<accession>A0A7H9DQ14</accession>
<evidence type="ECO:0000256" key="3">
    <source>
        <dbReference type="ARBA" id="ARBA00022737"/>
    </source>
</evidence>
<dbReference type="KEGG" id="efal:FH779_02085"/>
<evidence type="ECO:0000256" key="1">
    <source>
        <dbReference type="ARBA" id="ARBA00004496"/>
    </source>
</evidence>
<evidence type="ECO:0000256" key="5">
    <source>
        <dbReference type="ARBA" id="ARBA00038253"/>
    </source>
</evidence>
<keyword evidence="4 6" id="KW-0802">TPR repeat</keyword>
<feature type="repeat" description="TPR" evidence="6">
    <location>
        <begin position="230"/>
        <end position="263"/>
    </location>
</feature>
<dbReference type="RefSeq" id="WP_180905895.1">
    <property type="nucleotide sequence ID" value="NZ_CP040908.1"/>
</dbReference>
<evidence type="ECO:0000256" key="4">
    <source>
        <dbReference type="ARBA" id="ARBA00022803"/>
    </source>
</evidence>
<dbReference type="InterPro" id="IPR051476">
    <property type="entry name" value="Bac_ResReg_Asp_Phosphatase"/>
</dbReference>
<evidence type="ECO:0000256" key="6">
    <source>
        <dbReference type="PROSITE-ProRule" id="PRU00339"/>
    </source>
</evidence>
<name>A0A7H9DQ14_9FLAO</name>
<sequence>MKYNIYFTIFILSGVMCFGQSDSTKLKNIYQTAKENIYNNPKKAINQADILIKNSNGNIKILVDSYFIKANAFANLRDNEKALFYLNKTYDIVKNLKNDSQKIDVIHRIAAIYQNLKLYDKSLTYLNEAEKIINQIKDEDKKFETISYNYTVRGLIFKDLNNCETAIDYFNKAIKNYDKINNKFIASSNKSVIYYNLGFCYFKSDPKASEDAYHKSYELAKKSGTNILIAYSLKGLGEYYFKTNNYETSLDYLNKSLQSLNKTEDSTLKRNIYNLISLNAIAKQNWRLFEKADSLSAIYNKHVVSSETKSVYKAIQAVEDEENYNLKNSFFTTIFIVITSSFIVLTISVLYFRKKKKITSKNIILHQELTAILNKEQ</sequence>
<dbReference type="PROSITE" id="PS50005">
    <property type="entry name" value="TPR"/>
    <property type="match status" value="1"/>
</dbReference>
<keyword evidence="7" id="KW-1133">Transmembrane helix</keyword>
<dbReference type="Gene3D" id="1.25.40.10">
    <property type="entry name" value="Tetratricopeptide repeat domain"/>
    <property type="match status" value="2"/>
</dbReference>
<keyword evidence="2" id="KW-0963">Cytoplasm</keyword>
<dbReference type="SUPFAM" id="SSF48452">
    <property type="entry name" value="TPR-like"/>
    <property type="match status" value="2"/>
</dbReference>
<feature type="transmembrane region" description="Helical" evidence="7">
    <location>
        <begin position="330"/>
        <end position="352"/>
    </location>
</feature>
<evidence type="ECO:0000313" key="9">
    <source>
        <dbReference type="Proteomes" id="UP000510643"/>
    </source>
</evidence>
<protein>
    <submittedName>
        <fullName evidence="8">Tetratricopeptide repeat protein</fullName>
    </submittedName>
</protein>
<dbReference type="GeneID" id="78400218"/>
<dbReference type="Proteomes" id="UP000510643">
    <property type="component" value="Chromosome"/>
</dbReference>
<keyword evidence="7" id="KW-0472">Membrane</keyword>
<keyword evidence="3" id="KW-0677">Repeat</keyword>
<gene>
    <name evidence="8" type="ORF">FH779_02085</name>
</gene>